<feature type="domain" description="RING-type" evidence="7">
    <location>
        <begin position="224"/>
        <end position="269"/>
    </location>
</feature>
<dbReference type="GO" id="GO:0003712">
    <property type="term" value="F:transcription coregulator activity"/>
    <property type="evidence" value="ECO:0007669"/>
    <property type="project" value="TreeGrafter"/>
</dbReference>
<evidence type="ECO:0000256" key="5">
    <source>
        <dbReference type="PROSITE-ProRule" id="PRU00175"/>
    </source>
</evidence>
<organism evidence="10 11">
    <name type="scientific">Citrus clementina</name>
    <name type="common">Clementine</name>
    <name type="synonym">Citrus deliciosa x Citrus sinensis</name>
    <dbReference type="NCBI Taxonomy" id="85681"/>
    <lineage>
        <taxon>Eukaryota</taxon>
        <taxon>Viridiplantae</taxon>
        <taxon>Streptophyta</taxon>
        <taxon>Embryophyta</taxon>
        <taxon>Tracheophyta</taxon>
        <taxon>Spermatophyta</taxon>
        <taxon>Magnoliopsida</taxon>
        <taxon>eudicotyledons</taxon>
        <taxon>Gunneridae</taxon>
        <taxon>Pentapetalae</taxon>
        <taxon>rosids</taxon>
        <taxon>malvids</taxon>
        <taxon>Sapindales</taxon>
        <taxon>Rutaceae</taxon>
        <taxon>Aurantioideae</taxon>
        <taxon>Citrus</taxon>
    </lineage>
</organism>
<protein>
    <recommendedName>
        <fullName evidence="12">JmjC domain-containing protein</fullName>
    </recommendedName>
</protein>
<evidence type="ECO:0000256" key="4">
    <source>
        <dbReference type="ARBA" id="ARBA00023242"/>
    </source>
</evidence>
<dbReference type="STRING" id="85681.V4TPI9"/>
<sequence length="886" mass="101520">MQEEEDLPDHLRCKRTDGKQWRCNRRVMEDKKLCELHHLQGRHRQNREKVPESLKIQRKHKKIFKVQQRTEIRARKSKKLKRKKKKRVIGESEALDEALKKMKLKRGDLQLELIRMVLKREVEKRKRQKNFDFEDEENCDNSNYSDSDRELTRELPNGLMAISSTNSDNAGTSCAVKIGAEAAAVNRRRFRSKNIEPMPVGTLQVVPYKRDVVSLRRRRRRKRCHWCRRRGQSLIKCSSCRKLFFCVDCVKEWYFDTQEDVKKACPVCRGTCGCKACSSSQYRDIDYKDLLKANNEVDKVLHFHYLICMLLPIVRQINQDQNVELEIEAKIKGQNPSEVQIQEAEFKYNRLYCCCCRDILQGSLSGCVRARLCKCPNGRKFGGCGDSFLDLRCVFPSSWTKELEINAEQIVGCYELPETIDMSSCCSVCTGMDHEVDGTKQLKVAAIRENSNDNFLFYPTLMDVQGDKLEHFQKHWRKGQPIIVRNVLEVTSDLSWDPIVMFCTYLKNSSLKSENDGGAVEETGCSDWFEVEIGVKQLFLGSLRGPKHADMCNEKLKLKGWLSSRLFQEQFPAHYAEIIRGLPLPEYMDPKTGVLNIATKLPQNFPTSDLGPSVYISYSSGEELAQADSVTKLCYDLCDVVNVLAHTTDVPVSTKQLNNIRELMQGHTGQHQMDSVEVAPEQKMANGMGGKSHSDCENKEVGLCDVLGEEITRHEAGDLNVRDRNSSHDGDYDTDSDPDSLILGFLWCPMGSLEHPLCEKHPIGHHKTLPVVHPILDQNFFLDATHKMRLKEEFEIEPWTFEQHVGEAVIIPAGCPYQIRNLKSCVNVVLDFISPENVTECIQLIDEIRLLPTDHKAKANKFEVTKMALYAINTAVKEIRELTCAE</sequence>
<evidence type="ECO:0000256" key="2">
    <source>
        <dbReference type="ARBA" id="ARBA00006801"/>
    </source>
</evidence>
<dbReference type="GO" id="GO:0008270">
    <property type="term" value="F:zinc ion binding"/>
    <property type="evidence" value="ECO:0007669"/>
    <property type="project" value="UniProtKB-KW"/>
</dbReference>
<dbReference type="PANTHER" id="PTHR12549:SF42">
    <property type="entry name" value="LYSINE-SPECIFIC DEMETHYLASE JMJ28"/>
    <property type="match status" value="1"/>
</dbReference>
<dbReference type="GO" id="GO:0000785">
    <property type="term" value="C:chromatin"/>
    <property type="evidence" value="ECO:0007669"/>
    <property type="project" value="TreeGrafter"/>
</dbReference>
<comment type="caution">
    <text evidence="6">Lacks conserved residue(s) required for the propagation of feature annotation.</text>
</comment>
<evidence type="ECO:0000259" key="7">
    <source>
        <dbReference type="PROSITE" id="PS50089"/>
    </source>
</evidence>
<dbReference type="EMBL" id="KI536312">
    <property type="protein sequence ID" value="ESR62433.1"/>
    <property type="molecule type" value="Genomic_DNA"/>
</dbReference>
<dbReference type="PROSITE" id="PS51184">
    <property type="entry name" value="JMJC"/>
    <property type="match status" value="1"/>
</dbReference>
<dbReference type="Proteomes" id="UP000030687">
    <property type="component" value="Unassembled WGS sequence"/>
</dbReference>
<evidence type="ECO:0000313" key="11">
    <source>
        <dbReference type="Proteomes" id="UP000030687"/>
    </source>
</evidence>
<name>V4TPI9_CITCL</name>
<feature type="domain" description="WRC" evidence="9">
    <location>
        <begin position="7"/>
        <end position="51"/>
    </location>
</feature>
<evidence type="ECO:0000259" key="8">
    <source>
        <dbReference type="PROSITE" id="PS51184"/>
    </source>
</evidence>
<dbReference type="Gramene" id="ESR62433">
    <property type="protein sequence ID" value="ESR62433"/>
    <property type="gene ID" value="CICLE_v10018309mg"/>
</dbReference>
<dbReference type="InterPro" id="IPR045109">
    <property type="entry name" value="LSDs-like"/>
</dbReference>
<evidence type="ECO:0000256" key="3">
    <source>
        <dbReference type="ARBA" id="ARBA00022723"/>
    </source>
</evidence>
<dbReference type="PANTHER" id="PTHR12549">
    <property type="entry name" value="JMJC DOMAIN-CONTAINING HISTONE DEMETHYLATION PROTEIN"/>
    <property type="match status" value="1"/>
</dbReference>
<dbReference type="Pfam" id="PF08879">
    <property type="entry name" value="WRC"/>
    <property type="match status" value="1"/>
</dbReference>
<evidence type="ECO:0000259" key="9">
    <source>
        <dbReference type="PROSITE" id="PS51667"/>
    </source>
</evidence>
<dbReference type="Gene3D" id="2.60.120.650">
    <property type="entry name" value="Cupin"/>
    <property type="match status" value="1"/>
</dbReference>
<dbReference type="PROSITE" id="PS51667">
    <property type="entry name" value="WRC"/>
    <property type="match status" value="1"/>
</dbReference>
<dbReference type="Pfam" id="PF02373">
    <property type="entry name" value="JmjC"/>
    <property type="match status" value="1"/>
</dbReference>
<dbReference type="GO" id="GO:0031490">
    <property type="term" value="F:chromatin DNA binding"/>
    <property type="evidence" value="ECO:0007669"/>
    <property type="project" value="TreeGrafter"/>
</dbReference>
<keyword evidence="11" id="KW-1185">Reference proteome</keyword>
<dbReference type="PROSITE" id="PS50089">
    <property type="entry name" value="ZF_RING_2"/>
    <property type="match status" value="1"/>
</dbReference>
<evidence type="ECO:0000256" key="6">
    <source>
        <dbReference type="PROSITE-ProRule" id="PRU01002"/>
    </source>
</evidence>
<dbReference type="eggNOG" id="KOG1356">
    <property type="taxonomic scope" value="Eukaryota"/>
</dbReference>
<evidence type="ECO:0000313" key="10">
    <source>
        <dbReference type="EMBL" id="ESR62433.1"/>
    </source>
</evidence>
<comment type="subcellular location">
    <subcellularLocation>
        <location evidence="1">Nucleus</location>
    </subcellularLocation>
</comment>
<dbReference type="AlphaFoldDB" id="V4TPI9"/>
<evidence type="ECO:0000256" key="1">
    <source>
        <dbReference type="ARBA" id="ARBA00004123"/>
    </source>
</evidence>
<gene>
    <name evidence="10" type="ORF">CICLE_v10018309mg</name>
</gene>
<dbReference type="InterPro" id="IPR003347">
    <property type="entry name" value="JmjC_dom"/>
</dbReference>
<dbReference type="SMART" id="SM00558">
    <property type="entry name" value="JmjC"/>
    <property type="match status" value="1"/>
</dbReference>
<keyword evidence="4" id="KW-0539">Nucleus</keyword>
<keyword evidence="5" id="KW-0863">Zinc-finger</keyword>
<dbReference type="OMA" id="RQYFMGS"/>
<accession>V4TPI9</accession>
<comment type="similarity">
    <text evidence="2">Belongs to the JARID1 histone demethylase family.</text>
</comment>
<dbReference type="KEGG" id="cic:CICLE_v10018309mg"/>
<dbReference type="FunCoup" id="V4TPI9">
    <property type="interactions" value="401"/>
</dbReference>
<evidence type="ECO:0008006" key="12">
    <source>
        <dbReference type="Google" id="ProtNLM"/>
    </source>
</evidence>
<dbReference type="GO" id="GO:0000118">
    <property type="term" value="C:histone deacetylase complex"/>
    <property type="evidence" value="ECO:0007669"/>
    <property type="project" value="TreeGrafter"/>
</dbReference>
<dbReference type="SUPFAM" id="SSF51197">
    <property type="entry name" value="Clavaminate synthase-like"/>
    <property type="match status" value="1"/>
</dbReference>
<dbReference type="GO" id="GO:0006357">
    <property type="term" value="P:regulation of transcription by RNA polymerase II"/>
    <property type="evidence" value="ECO:0007669"/>
    <property type="project" value="TreeGrafter"/>
</dbReference>
<dbReference type="GO" id="GO:0032454">
    <property type="term" value="F:histone H3K9 demethylase activity"/>
    <property type="evidence" value="ECO:0007669"/>
    <property type="project" value="InterPro"/>
</dbReference>
<keyword evidence="3" id="KW-0479">Metal-binding</keyword>
<keyword evidence="5" id="KW-0862">Zinc</keyword>
<proteinExistence type="inferred from homology"/>
<reference evidence="10 11" key="1">
    <citation type="submission" date="2013-10" db="EMBL/GenBank/DDBJ databases">
        <authorList>
            <consortium name="International Citrus Genome Consortium"/>
            <person name="Jenkins J."/>
            <person name="Schmutz J."/>
            <person name="Prochnik S."/>
            <person name="Rokhsar D."/>
            <person name="Gmitter F."/>
            <person name="Ollitrault P."/>
            <person name="Machado M."/>
            <person name="Talon M."/>
            <person name="Wincker P."/>
            <person name="Jaillon O."/>
            <person name="Morgante M."/>
        </authorList>
    </citation>
    <scope>NUCLEOTIDE SEQUENCE</scope>
    <source>
        <strain evidence="11">cv. Clemenules</strain>
    </source>
</reference>
<dbReference type="InParanoid" id="V4TPI9"/>
<dbReference type="InterPro" id="IPR014977">
    <property type="entry name" value="WRC_dom"/>
</dbReference>
<dbReference type="InterPro" id="IPR001841">
    <property type="entry name" value="Znf_RING"/>
</dbReference>
<feature type="domain" description="JmjC" evidence="8">
    <location>
        <begin position="590"/>
        <end position="849"/>
    </location>
</feature>